<protein>
    <submittedName>
        <fullName evidence="3">Uncharacterized protein</fullName>
    </submittedName>
</protein>
<reference evidence="3" key="1">
    <citation type="journal article" date="2014" name="Front. Microbiol.">
        <title>High frequency of phylogenetically diverse reductive dehalogenase-homologous genes in deep subseafloor sedimentary metagenomes.</title>
        <authorList>
            <person name="Kawai M."/>
            <person name="Futagami T."/>
            <person name="Toyoda A."/>
            <person name="Takaki Y."/>
            <person name="Nishi S."/>
            <person name="Hori S."/>
            <person name="Arai W."/>
            <person name="Tsubouchi T."/>
            <person name="Morono Y."/>
            <person name="Uchiyama I."/>
            <person name="Ito T."/>
            <person name="Fujiyama A."/>
            <person name="Inagaki F."/>
            <person name="Takami H."/>
        </authorList>
    </citation>
    <scope>NUCLEOTIDE SEQUENCE</scope>
    <source>
        <strain evidence="3">Expedition CK06-06</strain>
    </source>
</reference>
<dbReference type="Pfam" id="PF01992">
    <property type="entry name" value="vATP-synt_AC39"/>
    <property type="match status" value="1"/>
</dbReference>
<dbReference type="Gene3D" id="1.10.132.50">
    <property type="entry name" value="ATP synthase (C/AC39) subunit, domain 3"/>
    <property type="match status" value="1"/>
</dbReference>
<dbReference type="AlphaFoldDB" id="X0Z4Q6"/>
<sequence length="77" mass="9337">MKTIYDIETFIEIIKPFYPNIEIKDYTIEEIEGVLFTNYIQLIGKIQQFSPLNMRKFLRNYLMKFEIQNIKQVIISL</sequence>
<proteinExistence type="predicted"/>
<dbReference type="GO" id="GO:0046961">
    <property type="term" value="F:proton-transporting ATPase activity, rotational mechanism"/>
    <property type="evidence" value="ECO:0007669"/>
    <property type="project" value="InterPro"/>
</dbReference>
<dbReference type="InterPro" id="IPR044911">
    <property type="entry name" value="V-type_ATPase_csu/dsu_dom_3"/>
</dbReference>
<dbReference type="InterPro" id="IPR036079">
    <property type="entry name" value="ATPase_csu/dsu_sf"/>
</dbReference>
<dbReference type="EMBL" id="BARS01051157">
    <property type="protein sequence ID" value="GAG53397.1"/>
    <property type="molecule type" value="Genomic_DNA"/>
</dbReference>
<evidence type="ECO:0000256" key="2">
    <source>
        <dbReference type="ARBA" id="ARBA00023065"/>
    </source>
</evidence>
<organism evidence="3">
    <name type="scientific">marine sediment metagenome</name>
    <dbReference type="NCBI Taxonomy" id="412755"/>
    <lineage>
        <taxon>unclassified sequences</taxon>
        <taxon>metagenomes</taxon>
        <taxon>ecological metagenomes</taxon>
    </lineage>
</organism>
<keyword evidence="2" id="KW-0406">Ion transport</keyword>
<dbReference type="SUPFAM" id="SSF103486">
    <property type="entry name" value="V-type ATP synthase subunit C"/>
    <property type="match status" value="1"/>
</dbReference>
<evidence type="ECO:0000313" key="3">
    <source>
        <dbReference type="EMBL" id="GAG53397.1"/>
    </source>
</evidence>
<dbReference type="InterPro" id="IPR002843">
    <property type="entry name" value="ATPase_V0-cplx_csu/dsu"/>
</dbReference>
<comment type="caution">
    <text evidence="3">The sequence shown here is derived from an EMBL/GenBank/DDBJ whole genome shotgun (WGS) entry which is preliminary data.</text>
</comment>
<feature type="non-terminal residue" evidence="3">
    <location>
        <position position="77"/>
    </location>
</feature>
<name>X0Z4Q6_9ZZZZ</name>
<keyword evidence="1" id="KW-0813">Transport</keyword>
<accession>X0Z4Q6</accession>
<gene>
    <name evidence="3" type="ORF">S01H1_76248</name>
</gene>
<evidence type="ECO:0000256" key="1">
    <source>
        <dbReference type="ARBA" id="ARBA00022448"/>
    </source>
</evidence>